<feature type="compositionally biased region" description="Basic and acidic residues" evidence="1">
    <location>
        <begin position="15"/>
        <end position="25"/>
    </location>
</feature>
<evidence type="ECO:0000313" key="4">
    <source>
        <dbReference type="Proteomes" id="UP000813444"/>
    </source>
</evidence>
<dbReference type="InterPro" id="IPR039510">
    <property type="entry name" value="Vint_dom"/>
</dbReference>
<dbReference type="Gene3D" id="3.40.50.410">
    <property type="entry name" value="von Willebrand factor, type A domain"/>
    <property type="match status" value="1"/>
</dbReference>
<dbReference type="PANTHER" id="PTHR10579">
    <property type="entry name" value="CALCIUM-ACTIVATED CHLORIDE CHANNEL REGULATOR"/>
    <property type="match status" value="1"/>
</dbReference>
<dbReference type="Pfam" id="PF14623">
    <property type="entry name" value="Vint"/>
    <property type="match status" value="1"/>
</dbReference>
<dbReference type="Proteomes" id="UP000813444">
    <property type="component" value="Unassembled WGS sequence"/>
</dbReference>
<dbReference type="InterPro" id="IPR002035">
    <property type="entry name" value="VWF_A"/>
</dbReference>
<evidence type="ECO:0000256" key="1">
    <source>
        <dbReference type="SAM" id="MobiDB-lite"/>
    </source>
</evidence>
<gene>
    <name evidence="3" type="ORF">B0I35DRAFT_68033</name>
</gene>
<sequence length="736" mass="79471">MRVPISNIGSGLPLRQKDDSPDHSGARVSLSLEPVPNSETLIVNVIPPREPLLPSSKVPSDIVLVIDVSGSMGSLATVPGDNADESTGLSCLDLVKHAANTIIEGLDVKDRLGIVTFDSRARIVLPLQQMDSDNKDLARKKIQRMTPGTSTNLWHGILDGLKTFSRAGASSNVASMMILTDGMPNHMCPPAGYIPKLRAMMPFPTTINTFGFGYSLDSGLLKAIAEIGGGSYAFIPDAGMVGTVFVHAVAHIQATYATNAAVTLMYPDSVHLEYGMGTSVDHTPPTQVVEDGRTYTTLTLPLGNLQYGHSRNIVLRTRDVSSLATNGDLHDEDASIVHACLTFDPAAAESQRSAKTRNVFFSSISSSPPSTQVDTSVTTSRSLRDTTSMPADVLAYHESRARICDYISGLFPHTGGDGQPGDQRRRPTNDLASAQEDLKQLLANIPAKGFTDALNRSLMQDLIGNGTDGQIYIAINNETYYRTWGVHYLPSYLNAHTRQICNSFKDVGPLQYGTDSPIFIACRDRLDTAFDQLPAPEPSLQQRGSYVNNHYFSMRSYNSSAAPCFAGSVPVELASGRTVPIRKLRRGVKVRTPLGPRRVALVLRTPVVDTLLCRLSDDLLVTPWHPVSSDGGKTWDFPAQINERAPVKYSGSVYSVLLERDRQSAAHAIHVADAWGVTLGHGVLAGSDVRAHQFLGDYNSVGKSLMQLRPDAKGVVVGGGVKRSPSGLINGFKEWV</sequence>
<name>A0A8K0WN90_9HYPO</name>
<feature type="compositionally biased region" description="Polar residues" evidence="1">
    <location>
        <begin position="371"/>
        <end position="383"/>
    </location>
</feature>
<evidence type="ECO:0000313" key="3">
    <source>
        <dbReference type="EMBL" id="KAH7311634.1"/>
    </source>
</evidence>
<dbReference type="PROSITE" id="PS50234">
    <property type="entry name" value="VWFA"/>
    <property type="match status" value="1"/>
</dbReference>
<accession>A0A8K0WN90</accession>
<dbReference type="Pfam" id="PF00092">
    <property type="entry name" value="VWA"/>
    <property type="match status" value="1"/>
</dbReference>
<feature type="region of interest" description="Disordered" evidence="1">
    <location>
        <begin position="1"/>
        <end position="29"/>
    </location>
</feature>
<dbReference type="InterPro" id="IPR051266">
    <property type="entry name" value="CLCR"/>
</dbReference>
<dbReference type="SMART" id="SM00327">
    <property type="entry name" value="VWA"/>
    <property type="match status" value="1"/>
</dbReference>
<feature type="region of interest" description="Disordered" evidence="1">
    <location>
        <begin position="362"/>
        <end position="383"/>
    </location>
</feature>
<dbReference type="InterPro" id="IPR032838">
    <property type="entry name" value="Vwaint_dom"/>
</dbReference>
<dbReference type="SUPFAM" id="SSF53300">
    <property type="entry name" value="vWA-like"/>
    <property type="match status" value="1"/>
</dbReference>
<dbReference type="OrthoDB" id="10264538at2759"/>
<dbReference type="InterPro" id="IPR036465">
    <property type="entry name" value="vWFA_dom_sf"/>
</dbReference>
<reference evidence="3" key="1">
    <citation type="journal article" date="2021" name="Nat. Commun.">
        <title>Genetic determinants of endophytism in the Arabidopsis root mycobiome.</title>
        <authorList>
            <person name="Mesny F."/>
            <person name="Miyauchi S."/>
            <person name="Thiergart T."/>
            <person name="Pickel B."/>
            <person name="Atanasova L."/>
            <person name="Karlsson M."/>
            <person name="Huettel B."/>
            <person name="Barry K.W."/>
            <person name="Haridas S."/>
            <person name="Chen C."/>
            <person name="Bauer D."/>
            <person name="Andreopoulos W."/>
            <person name="Pangilinan J."/>
            <person name="LaButti K."/>
            <person name="Riley R."/>
            <person name="Lipzen A."/>
            <person name="Clum A."/>
            <person name="Drula E."/>
            <person name="Henrissat B."/>
            <person name="Kohler A."/>
            <person name="Grigoriev I.V."/>
            <person name="Martin F.M."/>
            <person name="Hacquard S."/>
        </authorList>
    </citation>
    <scope>NUCLEOTIDE SEQUENCE</scope>
    <source>
        <strain evidence="3">MPI-CAGE-CH-0235</strain>
    </source>
</reference>
<comment type="caution">
    <text evidence="3">The sequence shown here is derived from an EMBL/GenBank/DDBJ whole genome shotgun (WGS) entry which is preliminary data.</text>
</comment>
<evidence type="ECO:0000259" key="2">
    <source>
        <dbReference type="PROSITE" id="PS50234"/>
    </source>
</evidence>
<protein>
    <submittedName>
        <fullName evidence="3">U-box domain-containing protein</fullName>
    </submittedName>
</protein>
<dbReference type="AlphaFoldDB" id="A0A8K0WN90"/>
<dbReference type="PANTHER" id="PTHR10579:SF156">
    <property type="entry name" value="VWFA DOMAIN-CONTAINING PROTEIN"/>
    <property type="match status" value="1"/>
</dbReference>
<feature type="domain" description="VWFA" evidence="2">
    <location>
        <begin position="61"/>
        <end position="234"/>
    </location>
</feature>
<dbReference type="EMBL" id="JAGPNK010000011">
    <property type="protein sequence ID" value="KAH7311634.1"/>
    <property type="molecule type" value="Genomic_DNA"/>
</dbReference>
<proteinExistence type="predicted"/>
<keyword evidence="4" id="KW-1185">Reference proteome</keyword>
<dbReference type="Pfam" id="PF14624">
    <property type="entry name" value="Vwaint"/>
    <property type="match status" value="1"/>
</dbReference>
<organism evidence="3 4">
    <name type="scientific">Stachybotrys elegans</name>
    <dbReference type="NCBI Taxonomy" id="80388"/>
    <lineage>
        <taxon>Eukaryota</taxon>
        <taxon>Fungi</taxon>
        <taxon>Dikarya</taxon>
        <taxon>Ascomycota</taxon>
        <taxon>Pezizomycotina</taxon>
        <taxon>Sordariomycetes</taxon>
        <taxon>Hypocreomycetidae</taxon>
        <taxon>Hypocreales</taxon>
        <taxon>Stachybotryaceae</taxon>
        <taxon>Stachybotrys</taxon>
    </lineage>
</organism>